<feature type="domain" description="OmpR/PhoB-type" evidence="7">
    <location>
        <begin position="1"/>
        <end position="63"/>
    </location>
</feature>
<dbReference type="SUPFAM" id="SSF48452">
    <property type="entry name" value="TPR-like"/>
    <property type="match status" value="1"/>
</dbReference>
<keyword evidence="9" id="KW-1185">Reference proteome</keyword>
<dbReference type="Proteomes" id="UP000749040">
    <property type="component" value="Unassembled WGS sequence"/>
</dbReference>
<evidence type="ECO:0000256" key="4">
    <source>
        <dbReference type="ARBA" id="ARBA00023125"/>
    </source>
</evidence>
<dbReference type="SMART" id="SM01043">
    <property type="entry name" value="BTAD"/>
    <property type="match status" value="1"/>
</dbReference>
<evidence type="ECO:0000256" key="2">
    <source>
        <dbReference type="ARBA" id="ARBA00023012"/>
    </source>
</evidence>
<dbReference type="PRINTS" id="PR00364">
    <property type="entry name" value="DISEASERSIST"/>
</dbReference>
<evidence type="ECO:0000256" key="6">
    <source>
        <dbReference type="PROSITE-ProRule" id="PRU01091"/>
    </source>
</evidence>
<dbReference type="InterPro" id="IPR051677">
    <property type="entry name" value="AfsR-DnrI-RedD_regulator"/>
</dbReference>
<reference evidence="8 9" key="1">
    <citation type="submission" date="2021-01" db="EMBL/GenBank/DDBJ databases">
        <title>Streptomyces acididurans sp. nov., isolated from a peat swamp forest soil.</title>
        <authorList>
            <person name="Chantavorakit T."/>
            <person name="Duangmal K."/>
        </authorList>
    </citation>
    <scope>NUCLEOTIDE SEQUENCE [LARGE SCALE GENOMIC DNA]</scope>
    <source>
        <strain evidence="8 9">KK5PA1</strain>
    </source>
</reference>
<feature type="DNA-binding region" description="OmpR/PhoB-type" evidence="6">
    <location>
        <begin position="1"/>
        <end position="63"/>
    </location>
</feature>
<dbReference type="Gene3D" id="1.25.40.10">
    <property type="entry name" value="Tetratricopeptide repeat domain"/>
    <property type="match status" value="1"/>
</dbReference>
<dbReference type="Gene3D" id="3.40.50.300">
    <property type="entry name" value="P-loop containing nucleotide triphosphate hydrolases"/>
    <property type="match status" value="1"/>
</dbReference>
<dbReference type="SUPFAM" id="SSF46894">
    <property type="entry name" value="C-terminal effector domain of the bipartite response regulators"/>
    <property type="match status" value="1"/>
</dbReference>
<keyword evidence="5" id="KW-0804">Transcription</keyword>
<accession>A0ABS2U2C9</accession>
<keyword evidence="2" id="KW-0902">Two-component regulatory system</keyword>
<dbReference type="InterPro" id="IPR041664">
    <property type="entry name" value="AAA_16"/>
</dbReference>
<dbReference type="PANTHER" id="PTHR35807:SF1">
    <property type="entry name" value="TRANSCRIPTIONAL REGULATOR REDD"/>
    <property type="match status" value="1"/>
</dbReference>
<dbReference type="PANTHER" id="PTHR35807">
    <property type="entry name" value="TRANSCRIPTIONAL REGULATOR REDD-RELATED"/>
    <property type="match status" value="1"/>
</dbReference>
<dbReference type="Pfam" id="PF13191">
    <property type="entry name" value="AAA_16"/>
    <property type="match status" value="1"/>
</dbReference>
<dbReference type="InterPro" id="IPR001867">
    <property type="entry name" value="OmpR/PhoB-type_DNA-bd"/>
</dbReference>
<organism evidence="8 9">
    <name type="scientific">Actinacidiphila acididurans</name>
    <dbReference type="NCBI Taxonomy" id="2784346"/>
    <lineage>
        <taxon>Bacteria</taxon>
        <taxon>Bacillati</taxon>
        <taxon>Actinomycetota</taxon>
        <taxon>Actinomycetes</taxon>
        <taxon>Kitasatosporales</taxon>
        <taxon>Streptomycetaceae</taxon>
        <taxon>Actinacidiphila</taxon>
    </lineage>
</organism>
<name>A0ABS2U2C9_9ACTN</name>
<keyword evidence="3" id="KW-0805">Transcription regulation</keyword>
<dbReference type="InterPro" id="IPR016032">
    <property type="entry name" value="Sig_transdc_resp-reg_C-effctor"/>
</dbReference>
<dbReference type="InterPro" id="IPR005158">
    <property type="entry name" value="BTAD"/>
</dbReference>
<evidence type="ECO:0000256" key="3">
    <source>
        <dbReference type="ARBA" id="ARBA00023015"/>
    </source>
</evidence>
<evidence type="ECO:0000259" key="7">
    <source>
        <dbReference type="PROSITE" id="PS51755"/>
    </source>
</evidence>
<dbReference type="Pfam" id="PF03704">
    <property type="entry name" value="BTAD"/>
    <property type="match status" value="1"/>
</dbReference>
<dbReference type="EMBL" id="JADKYB010000021">
    <property type="protein sequence ID" value="MBM9508886.1"/>
    <property type="molecule type" value="Genomic_DNA"/>
</dbReference>
<dbReference type="CDD" id="cd15831">
    <property type="entry name" value="BTAD"/>
    <property type="match status" value="1"/>
</dbReference>
<evidence type="ECO:0000313" key="9">
    <source>
        <dbReference type="Proteomes" id="UP000749040"/>
    </source>
</evidence>
<sequence>MLLCRANSPVSPGLLTDTLWEDDPPRTARKNIQVYVSALRKLLDRTGDGGRLVHQGGGYLLRVGADELDALRFQQLVRSAREATGHGAHAQASRTLREALALWRGPCLSDLRFSSALQSEAERLDHRYLQAYEDWAEAELRLGNAHEVADTVGDLVERHPERERLRAAQMNALFRQGRQTEALAAYEGLRVLLAAEYGLRPSPPLEALYRSMLSGGRPDTGGPFAAAGPGAPRGAAGALGTLLPRDLPDFTGRHAQLRYLLALFGSPEIRRPRLAVLTGPVGTGKTALAVHAAHRLAGAFPDGRVLVPMRDEAGAPRSPASVLTELTRLAGLPGPRGQDGRDLEEAAAAWREWLAHRDVLLVLDDAADESAVRPLVPDAGTGSVLVTARTQLAGLASADRLELTAFDEAEGRELLGAIIGPGRLDSCHEETARILEATGRLPLAVRICGLALAVRRYLPLVEYAQRLADGRAVLDELVAGDMAVRPRLTAGWRDLSQPARSALCLLGALPDGPFTLRQAAEALNCGQDGARRTLESLMDAGAILAPDDEVTSHAALYELPRLLHVYAREQAAGAMAPAPRATA</sequence>
<dbReference type="InterPro" id="IPR027417">
    <property type="entry name" value="P-loop_NTPase"/>
</dbReference>
<protein>
    <submittedName>
        <fullName evidence="8">AfsR family transcriptional regulator</fullName>
    </submittedName>
</protein>
<comment type="caution">
    <text evidence="8">The sequence shown here is derived from an EMBL/GenBank/DDBJ whole genome shotgun (WGS) entry which is preliminary data.</text>
</comment>
<evidence type="ECO:0000313" key="8">
    <source>
        <dbReference type="EMBL" id="MBM9508886.1"/>
    </source>
</evidence>
<proteinExistence type="inferred from homology"/>
<keyword evidence="4 6" id="KW-0238">DNA-binding</keyword>
<gene>
    <name evidence="8" type="ORF">ITX44_30920</name>
</gene>
<evidence type="ECO:0000256" key="5">
    <source>
        <dbReference type="ARBA" id="ARBA00023163"/>
    </source>
</evidence>
<dbReference type="InterPro" id="IPR011990">
    <property type="entry name" value="TPR-like_helical_dom_sf"/>
</dbReference>
<dbReference type="InterPro" id="IPR036388">
    <property type="entry name" value="WH-like_DNA-bd_sf"/>
</dbReference>
<dbReference type="SUPFAM" id="SSF52540">
    <property type="entry name" value="P-loop containing nucleoside triphosphate hydrolases"/>
    <property type="match status" value="1"/>
</dbReference>
<evidence type="ECO:0000256" key="1">
    <source>
        <dbReference type="ARBA" id="ARBA00005820"/>
    </source>
</evidence>
<dbReference type="PROSITE" id="PS51755">
    <property type="entry name" value="OMPR_PHOB"/>
    <property type="match status" value="1"/>
</dbReference>
<dbReference type="Gene3D" id="1.10.10.10">
    <property type="entry name" value="Winged helix-like DNA-binding domain superfamily/Winged helix DNA-binding domain"/>
    <property type="match status" value="1"/>
</dbReference>
<comment type="similarity">
    <text evidence="1">Belongs to the AfsR/DnrI/RedD regulatory family.</text>
</comment>